<dbReference type="Proteomes" id="UP000238634">
    <property type="component" value="Unassembled WGS sequence"/>
</dbReference>
<keyword evidence="2" id="KW-1185">Reference proteome</keyword>
<evidence type="ECO:0000313" key="2">
    <source>
        <dbReference type="Proteomes" id="UP000238634"/>
    </source>
</evidence>
<protein>
    <submittedName>
        <fullName evidence="1">Uncharacterized protein</fullName>
    </submittedName>
</protein>
<reference evidence="1 2" key="1">
    <citation type="submission" date="2018-02" db="EMBL/GenBank/DDBJ databases">
        <authorList>
            <person name="Cohen D.B."/>
            <person name="Kent A.D."/>
        </authorList>
    </citation>
    <scope>NUCLEOTIDE SEQUENCE [LARGE SCALE GENOMIC DNA]</scope>
    <source>
        <strain evidence="1 2">ULC007</strain>
    </source>
</reference>
<dbReference type="EMBL" id="PVWG01000088">
    <property type="protein sequence ID" value="PSB14476.1"/>
    <property type="molecule type" value="Genomic_DNA"/>
</dbReference>
<reference evidence="1 2" key="2">
    <citation type="submission" date="2018-03" db="EMBL/GenBank/DDBJ databases">
        <title>The ancient ancestry and fast evolution of plastids.</title>
        <authorList>
            <person name="Moore K.R."/>
            <person name="Magnabosco C."/>
            <person name="Momper L."/>
            <person name="Gold D.A."/>
            <person name="Bosak T."/>
            <person name="Fournier G.P."/>
        </authorList>
    </citation>
    <scope>NUCLEOTIDE SEQUENCE [LARGE SCALE GENOMIC DNA]</scope>
    <source>
        <strain evidence="1 2">ULC007</strain>
    </source>
</reference>
<organism evidence="1 2">
    <name type="scientific">Phormidesmis priestleyi ULC007</name>
    <dbReference type="NCBI Taxonomy" id="1920490"/>
    <lineage>
        <taxon>Bacteria</taxon>
        <taxon>Bacillati</taxon>
        <taxon>Cyanobacteriota</taxon>
        <taxon>Cyanophyceae</taxon>
        <taxon>Leptolyngbyales</taxon>
        <taxon>Leptolyngbyaceae</taxon>
        <taxon>Phormidesmis</taxon>
    </lineage>
</organism>
<proteinExistence type="predicted"/>
<name>A0A2T1D1X5_9CYAN</name>
<sequence length="295" mass="33967">MEQKVIGFFQCIGWRSHPARGSLPPVKFEVALVVERSQSACRDFAEITENVKGHLGTPRTIVLRNGDMVWRTSLGTRSLEDIEAALYLEAVQSAVDYIELMNDELDMKTGDRIFDSANIHQKVVILHRCLSALLEPEVEAPELNSVLEAGAYFPFAYLQMRVEEEIAEEDEWSDEEEDLKYAYRRLLWKAFEGFVRPRWESAIEEYGAREEEADFSDHSTNLDLWEEIIDELADRIFWDRDWQVSSIAPQLLDGIEPEFSQITGLDEDYVTNRLPSVTKEEAAIALAEIRTWKLS</sequence>
<evidence type="ECO:0000313" key="1">
    <source>
        <dbReference type="EMBL" id="PSB14476.1"/>
    </source>
</evidence>
<gene>
    <name evidence="1" type="ORF">C7B65_26395</name>
</gene>
<comment type="caution">
    <text evidence="1">The sequence shown here is derived from an EMBL/GenBank/DDBJ whole genome shotgun (WGS) entry which is preliminary data.</text>
</comment>
<accession>A0A2T1D1X5</accession>
<dbReference type="AlphaFoldDB" id="A0A2T1D1X5"/>